<name>A0A7V3RIG4_UNCW3</name>
<comment type="caution">
    <text evidence="4">The sequence shown here is derived from an EMBL/GenBank/DDBJ whole genome shotgun (WGS) entry which is preliminary data.</text>
</comment>
<protein>
    <submittedName>
        <fullName evidence="4">Tetratricopeptide repeat protein</fullName>
    </submittedName>
</protein>
<keyword evidence="1" id="KW-0802">TPR repeat</keyword>
<sequence length="219" mass="25288">MRDLKRGVKVEDSFQRTMEKVIKFIIRHRETAIWIGIGIIAGVVLIGYILFSGEKVKPEAELIYTQAMNMFNMGKTQEAEGYFLELTEKYGNTRPGKVAYYYLGVINYHTGRFNEAIDYFDKFLSKEKRDPLLTPSAQLGAGCAAEGIKDYERALKYYEKVAKNKDSEFYYLGMLSWARVNGILGNTEKAREALKKLMEKNPPQDIFNDARFYLGYFNK</sequence>
<feature type="transmembrane region" description="Helical" evidence="2">
    <location>
        <begin position="32"/>
        <end position="51"/>
    </location>
</feature>
<proteinExistence type="predicted"/>
<organism evidence="4">
    <name type="scientific">candidate division WOR-3 bacterium</name>
    <dbReference type="NCBI Taxonomy" id="2052148"/>
    <lineage>
        <taxon>Bacteria</taxon>
        <taxon>Bacteria division WOR-3</taxon>
    </lineage>
</organism>
<feature type="domain" description="ESX-1 secretion system protein EccA1-like N-terminal" evidence="3">
    <location>
        <begin position="56"/>
        <end position="205"/>
    </location>
</feature>
<dbReference type="SMART" id="SM00028">
    <property type="entry name" value="TPR"/>
    <property type="match status" value="4"/>
</dbReference>
<dbReference type="Pfam" id="PF21545">
    <property type="entry name" value="T7SS_EccA1_N"/>
    <property type="match status" value="1"/>
</dbReference>
<gene>
    <name evidence="4" type="ORF">ENX68_07705</name>
</gene>
<evidence type="ECO:0000256" key="1">
    <source>
        <dbReference type="PROSITE-ProRule" id="PRU00339"/>
    </source>
</evidence>
<dbReference type="InterPro" id="IPR019734">
    <property type="entry name" value="TPR_rpt"/>
</dbReference>
<accession>A0A7V3RIG4</accession>
<dbReference type="SUPFAM" id="SSF48452">
    <property type="entry name" value="TPR-like"/>
    <property type="match status" value="1"/>
</dbReference>
<dbReference type="EMBL" id="DTOZ01000187">
    <property type="protein sequence ID" value="HGE78858.1"/>
    <property type="molecule type" value="Genomic_DNA"/>
</dbReference>
<dbReference type="Gene3D" id="1.25.40.10">
    <property type="entry name" value="Tetratricopeptide repeat domain"/>
    <property type="match status" value="1"/>
</dbReference>
<evidence type="ECO:0000313" key="4">
    <source>
        <dbReference type="EMBL" id="HGE78858.1"/>
    </source>
</evidence>
<dbReference type="InterPro" id="IPR049078">
    <property type="entry name" value="T7SS_EccA1-like_N"/>
</dbReference>
<keyword evidence="2" id="KW-1133">Transmembrane helix</keyword>
<feature type="repeat" description="TPR" evidence="1">
    <location>
        <begin position="97"/>
        <end position="130"/>
    </location>
</feature>
<evidence type="ECO:0000259" key="3">
    <source>
        <dbReference type="Pfam" id="PF21545"/>
    </source>
</evidence>
<keyword evidence="2" id="KW-0472">Membrane</keyword>
<dbReference type="AlphaFoldDB" id="A0A7V3RIG4"/>
<dbReference type="InterPro" id="IPR011990">
    <property type="entry name" value="TPR-like_helical_dom_sf"/>
</dbReference>
<dbReference type="PROSITE" id="PS50005">
    <property type="entry name" value="TPR"/>
    <property type="match status" value="1"/>
</dbReference>
<evidence type="ECO:0000256" key="2">
    <source>
        <dbReference type="SAM" id="Phobius"/>
    </source>
</evidence>
<reference evidence="4" key="1">
    <citation type="journal article" date="2020" name="mSystems">
        <title>Genome- and Community-Level Interaction Insights into Carbon Utilization and Element Cycling Functions of Hydrothermarchaeota in Hydrothermal Sediment.</title>
        <authorList>
            <person name="Zhou Z."/>
            <person name="Liu Y."/>
            <person name="Xu W."/>
            <person name="Pan J."/>
            <person name="Luo Z.H."/>
            <person name="Li M."/>
        </authorList>
    </citation>
    <scope>NUCLEOTIDE SEQUENCE [LARGE SCALE GENOMIC DNA]</scope>
    <source>
        <strain evidence="4">SpSt-961</strain>
    </source>
</reference>
<keyword evidence="2" id="KW-0812">Transmembrane</keyword>